<evidence type="ECO:0000313" key="9">
    <source>
        <dbReference type="EMBL" id="KAB8349788.1"/>
    </source>
</evidence>
<evidence type="ECO:0000256" key="5">
    <source>
        <dbReference type="ARBA" id="ARBA00022989"/>
    </source>
</evidence>
<evidence type="ECO:0000256" key="7">
    <source>
        <dbReference type="SAM" id="Phobius"/>
    </source>
</evidence>
<gene>
    <name evidence="9" type="ORF">FH972_023802</name>
</gene>
<evidence type="ECO:0000256" key="2">
    <source>
        <dbReference type="ARBA" id="ARBA00022448"/>
    </source>
</evidence>
<reference evidence="9 10" key="1">
    <citation type="submission" date="2019-06" db="EMBL/GenBank/DDBJ databases">
        <title>A chromosomal-level reference genome of Carpinus fangiana (Coryloideae, Betulaceae).</title>
        <authorList>
            <person name="Yang X."/>
            <person name="Wang Z."/>
            <person name="Zhang L."/>
            <person name="Hao G."/>
            <person name="Liu J."/>
            <person name="Yang Y."/>
        </authorList>
    </citation>
    <scope>NUCLEOTIDE SEQUENCE [LARGE SCALE GENOMIC DNA]</scope>
    <source>
        <strain evidence="9">Cfa_2016G</strain>
        <tissue evidence="9">Leaf</tissue>
    </source>
</reference>
<keyword evidence="5 7" id="KW-1133">Transmembrane helix</keyword>
<dbReference type="InterPro" id="IPR046341">
    <property type="entry name" value="SET_dom_sf"/>
</dbReference>
<evidence type="ECO:0000259" key="8">
    <source>
        <dbReference type="PROSITE" id="PS50280"/>
    </source>
</evidence>
<evidence type="ECO:0000256" key="3">
    <source>
        <dbReference type="ARBA" id="ARBA00022475"/>
    </source>
</evidence>
<name>A0A5N6KWQ3_9ROSI</name>
<dbReference type="Gene3D" id="2.170.270.10">
    <property type="entry name" value="SET domain"/>
    <property type="match status" value="1"/>
</dbReference>
<protein>
    <recommendedName>
        <fullName evidence="8">SET domain-containing protein</fullName>
    </recommendedName>
</protein>
<evidence type="ECO:0000256" key="4">
    <source>
        <dbReference type="ARBA" id="ARBA00022692"/>
    </source>
</evidence>
<feature type="transmembrane region" description="Helical" evidence="7">
    <location>
        <begin position="1375"/>
        <end position="1403"/>
    </location>
</feature>
<dbReference type="InterPro" id="IPR052031">
    <property type="entry name" value="Membrane_Transporter-Flippase"/>
</dbReference>
<dbReference type="EMBL" id="VIBQ01000014">
    <property type="protein sequence ID" value="KAB8349788.1"/>
    <property type="molecule type" value="Genomic_DNA"/>
</dbReference>
<feature type="domain" description="SET" evidence="8">
    <location>
        <begin position="257"/>
        <end position="539"/>
    </location>
</feature>
<dbReference type="CDD" id="cd12082">
    <property type="entry name" value="MATE_like"/>
    <property type="match status" value="1"/>
</dbReference>
<proteinExistence type="predicted"/>
<dbReference type="PROSITE" id="PS50280">
    <property type="entry name" value="SET"/>
    <property type="match status" value="1"/>
</dbReference>
<keyword evidence="10" id="KW-1185">Reference proteome</keyword>
<feature type="transmembrane region" description="Helical" evidence="7">
    <location>
        <begin position="1305"/>
        <end position="1327"/>
    </location>
</feature>
<keyword evidence="4 7" id="KW-0812">Transmembrane</keyword>
<dbReference type="OrthoDB" id="2119662at2759"/>
<keyword evidence="2" id="KW-0813">Transport</keyword>
<organism evidence="9 10">
    <name type="scientific">Carpinus fangiana</name>
    <dbReference type="NCBI Taxonomy" id="176857"/>
    <lineage>
        <taxon>Eukaryota</taxon>
        <taxon>Viridiplantae</taxon>
        <taxon>Streptophyta</taxon>
        <taxon>Embryophyta</taxon>
        <taxon>Tracheophyta</taxon>
        <taxon>Spermatophyta</taxon>
        <taxon>Magnoliopsida</taxon>
        <taxon>eudicotyledons</taxon>
        <taxon>Gunneridae</taxon>
        <taxon>Pentapetalae</taxon>
        <taxon>rosids</taxon>
        <taxon>fabids</taxon>
        <taxon>Fagales</taxon>
        <taxon>Betulaceae</taxon>
        <taxon>Carpinus</taxon>
    </lineage>
</organism>
<evidence type="ECO:0000256" key="1">
    <source>
        <dbReference type="ARBA" id="ARBA00004651"/>
    </source>
</evidence>
<sequence length="1496" mass="159490">MPPGITLVDIKATIRHFEDSLKEYDQALLLRNALTEAIDNGLQYSLPLYWDRSKVYEALGYPDLAAMDAYKASLLIDEIELDSAEYWHEATTQMHAYFTSLTFTNGHGYSWCKYVGSQETGAAEKILKLAVARKWEDISCLWLEHLTKDTSLAVAHNLATIGCLRSALVYAQKVLEMDQFDLATQSEQTRITEKIEANFAAKGRTVPRNDKCQIDLTQVPDEGYVRREIYQWNSHESDRHSEDALTLLNSQLSQIAPKLEVRTVELPTLAADFDNARSESRASSPKTVLQLGTFAKEDIEPGECILTERSMLTANARLYEPMCDACSALLPEVPMGMGDRHADGGPIDCEDCGDTVFCSRQCYDLAMVSYHPAVCGSAVDSLAKDVPAAESASALYTQLLFRAISMAQNQATHALNLDEIHLPINFLLRTDLSPFDSGSICETWVYNTLLAKFRGTASARISPRDGRPEVAAVHPLWCLSNHSCDPNVEWDWAGEIKFYCRRERAVWRRGISDACNTPDRQTPNYPGIKKDEEILSHYVDIGMDVTGRREWGMGSLGGSCKCERLDKGLGQLGGIPQDSASAIHNLQPRRRVSDNQPVGRAVCTGSVGRPLGRVVHIVDQVPVALEDEHAVTTAAARDGLAARPEHGRRSVGHGDVDGDDVVVALDLQVEALVQVGDGGVLGGVGNEAVGRERDAVVERGLRAQVVAGVAGGAVLEAGVEGARAVDAGGPVAEAGGGVEDVPGGVLALAVVAGVGEGVGEGVRVGPAGEVGVGDVDAVLPSVQGDGEGDVARDAVAVDERRAGQWAGLAGPDVTADGDADVEHLAADDLVVGDPDARVVAAIGAVVDEVDGAETTLRVAADDCVVCNGGAGGAEDDDAAVCRANDGVGADEGPGARERDSVSPKTSILRAASRTFDDMQTRETTSILGHDVGDDNSVTGGAEQDVCVSIGMAKNGTVAIDDYILHLDTRQASTIDQHSEVVGVRGRDDDGSPSCIGRIALGGELLAASSESDGVVDVEHAARAQLYNGIVASSFEGIVDGGLITRRQACCVCGGHQPHDERRGRAVHGCSFVSRCNDAWIGAGCARRPRPFVSRQVHPHSRMLAKVNEGLPRAVWQIIGDKSSRSLSERLGLANTLILFQSALGLILSLVFLGAAETFASAFVPVEVRAASITYVRIIAFSALTSTLEASVASATRALDKPDVPLLIGSVKTATNIILDLLIISRFHVGAHTPSVNDQASIQMACNLASAISGLAYFLFTTTGARGKVNGSISSDAKTLPSISALKVLARPGFATFVESAVRNALYLWLVAGMVALGTTYATAWGVFNTIRWGLIMVPVQALEATSLAHIGHAWGAFRRSAGVTTQRPRASRKQLLGISSPALVSIVIALAVEVPVCIALSIVGARPYACWLSGSDAVADVTARMWRDIDWCYILFAMSSQLETLLLATRPRWYLAQSLVSNILYVLPWAIVCQARETGLKFQTNDDSIILSQGEG</sequence>
<comment type="caution">
    <text evidence="9">The sequence shown here is derived from an EMBL/GenBank/DDBJ whole genome shotgun (WGS) entry which is preliminary data.</text>
</comment>
<comment type="subcellular location">
    <subcellularLocation>
        <location evidence="1">Cell membrane</location>
        <topology evidence="1">Multi-pass membrane protein</topology>
    </subcellularLocation>
</comment>
<evidence type="ECO:0000313" key="10">
    <source>
        <dbReference type="Proteomes" id="UP000327013"/>
    </source>
</evidence>
<dbReference type="InterPro" id="IPR001214">
    <property type="entry name" value="SET_dom"/>
</dbReference>
<accession>A0A5N6KWQ3</accession>
<keyword evidence="6 7" id="KW-0472">Membrane</keyword>
<evidence type="ECO:0000256" key="6">
    <source>
        <dbReference type="ARBA" id="ARBA00023136"/>
    </source>
</evidence>
<dbReference type="SUPFAM" id="SSF82199">
    <property type="entry name" value="SET domain"/>
    <property type="match status" value="1"/>
</dbReference>
<keyword evidence="3" id="KW-1003">Cell membrane</keyword>
<dbReference type="Proteomes" id="UP000327013">
    <property type="component" value="Unassembled WGS sequence"/>
</dbReference>
<dbReference type="PANTHER" id="PTHR43549:SF2">
    <property type="entry name" value="MULTIDRUG RESISTANCE PROTEIN NORM-RELATED"/>
    <property type="match status" value="1"/>
</dbReference>
<dbReference type="GO" id="GO:0005886">
    <property type="term" value="C:plasma membrane"/>
    <property type="evidence" value="ECO:0007669"/>
    <property type="project" value="UniProtKB-SubCell"/>
</dbReference>
<dbReference type="PANTHER" id="PTHR43549">
    <property type="entry name" value="MULTIDRUG RESISTANCE PROTEIN YPNP-RELATED"/>
    <property type="match status" value="1"/>
</dbReference>